<dbReference type="InterPro" id="IPR016938">
    <property type="entry name" value="UPF0317"/>
</dbReference>
<evidence type="ECO:0000313" key="3">
    <source>
        <dbReference type="EMBL" id="OCF25710.1"/>
    </source>
</evidence>
<dbReference type="Proteomes" id="UP000092730">
    <property type="component" value="Chromosome 1"/>
</dbReference>
<dbReference type="EMBL" id="KI894020">
    <property type="protein sequence ID" value="OCF25710.1"/>
    <property type="molecule type" value="Genomic_DNA"/>
</dbReference>
<reference evidence="3" key="1">
    <citation type="submission" date="2013-07" db="EMBL/GenBank/DDBJ databases">
        <title>The Genome Sequence of Cryptococcus bestiolae CBS10118.</title>
        <authorList>
            <consortium name="The Broad Institute Genome Sequencing Platform"/>
            <person name="Cuomo C."/>
            <person name="Litvintseva A."/>
            <person name="Chen Y."/>
            <person name="Heitman J."/>
            <person name="Sun S."/>
            <person name="Springer D."/>
            <person name="Dromer F."/>
            <person name="Young S.K."/>
            <person name="Zeng Q."/>
            <person name="Gargeya S."/>
            <person name="Fitzgerald M."/>
            <person name="Abouelleil A."/>
            <person name="Alvarado L."/>
            <person name="Berlin A.M."/>
            <person name="Chapman S.B."/>
            <person name="Dewar J."/>
            <person name="Goldberg J."/>
            <person name="Griggs A."/>
            <person name="Gujja S."/>
            <person name="Hansen M."/>
            <person name="Howarth C."/>
            <person name="Imamovic A."/>
            <person name="Larimer J."/>
            <person name="McCowan C."/>
            <person name="Murphy C."/>
            <person name="Pearson M."/>
            <person name="Priest M."/>
            <person name="Roberts A."/>
            <person name="Saif S."/>
            <person name="Shea T."/>
            <person name="Sykes S."/>
            <person name="Wortman J."/>
            <person name="Nusbaum C."/>
            <person name="Birren B."/>
        </authorList>
    </citation>
    <scope>NUCLEOTIDE SEQUENCE [LARGE SCALE GENOMIC DNA]</scope>
    <source>
        <strain evidence="3">CBS 10118</strain>
    </source>
</reference>
<dbReference type="Gene3D" id="3.40.1640.10">
    <property type="entry name" value="PSTPO5379-like"/>
    <property type="match status" value="1"/>
</dbReference>
<dbReference type="STRING" id="1296100.A0A1B9G3Y8"/>
<dbReference type="RefSeq" id="XP_019046780.1">
    <property type="nucleotide sequence ID" value="XM_019190032.1"/>
</dbReference>
<dbReference type="Pfam" id="PF07286">
    <property type="entry name" value="D-Glu_cyclase"/>
    <property type="match status" value="1"/>
</dbReference>
<comment type="similarity">
    <text evidence="1">Belongs to the D-glutamate cyclase family.</text>
</comment>
<proteinExistence type="inferred from homology"/>
<dbReference type="EMBL" id="CP144541">
    <property type="protein sequence ID" value="WVW78060.1"/>
    <property type="molecule type" value="Genomic_DNA"/>
</dbReference>
<dbReference type="AlphaFoldDB" id="A0A1B9G3Y8"/>
<accession>A0A1B9G3Y8</accession>
<dbReference type="GO" id="GO:0006536">
    <property type="term" value="P:glutamate metabolic process"/>
    <property type="evidence" value="ECO:0007669"/>
    <property type="project" value="TreeGrafter"/>
</dbReference>
<dbReference type="OrthoDB" id="10262538at2759"/>
<dbReference type="VEuPathDB" id="FungiDB:I302_03383"/>
<keyword evidence="5" id="KW-1185">Reference proteome</keyword>
<gene>
    <name evidence="3" type="ORF">I302_03383</name>
    <name evidence="4" type="ORF">I302_100011</name>
</gene>
<dbReference type="FunFam" id="3.30.2040.10:FF:000001">
    <property type="entry name" value="D-glutamate cyclase, mitochondrial"/>
    <property type="match status" value="1"/>
</dbReference>
<dbReference type="PIRSF" id="PIRSF029755">
    <property type="entry name" value="UCP029755"/>
    <property type="match status" value="1"/>
</dbReference>
<dbReference type="PANTHER" id="PTHR32022:SF10">
    <property type="entry name" value="D-GLUTAMATE CYCLASE, MITOCHONDRIAL"/>
    <property type="match status" value="1"/>
</dbReference>
<evidence type="ECO:0000313" key="4">
    <source>
        <dbReference type="EMBL" id="WVW78060.1"/>
    </source>
</evidence>
<evidence type="ECO:0000256" key="2">
    <source>
        <dbReference type="ARBA" id="ARBA00023239"/>
    </source>
</evidence>
<reference evidence="3" key="3">
    <citation type="submission" date="2014-01" db="EMBL/GenBank/DDBJ databases">
        <title>Evolution of pathogenesis and genome organization in the Tremellales.</title>
        <authorList>
            <person name="Cuomo C."/>
            <person name="Litvintseva A."/>
            <person name="Heitman J."/>
            <person name="Chen Y."/>
            <person name="Sun S."/>
            <person name="Springer D."/>
            <person name="Dromer F."/>
            <person name="Young S."/>
            <person name="Zeng Q."/>
            <person name="Chapman S."/>
            <person name="Gujja S."/>
            <person name="Saif S."/>
            <person name="Birren B."/>
        </authorList>
    </citation>
    <scope>NUCLEOTIDE SEQUENCE</scope>
    <source>
        <strain evidence="3">CBS 10118</strain>
    </source>
</reference>
<organism evidence="3">
    <name type="scientific">Kwoniella bestiolae CBS 10118</name>
    <dbReference type="NCBI Taxonomy" id="1296100"/>
    <lineage>
        <taxon>Eukaryota</taxon>
        <taxon>Fungi</taxon>
        <taxon>Dikarya</taxon>
        <taxon>Basidiomycota</taxon>
        <taxon>Agaricomycotina</taxon>
        <taxon>Tremellomycetes</taxon>
        <taxon>Tremellales</taxon>
        <taxon>Cryptococcaceae</taxon>
        <taxon>Kwoniella</taxon>
    </lineage>
</organism>
<evidence type="ECO:0000256" key="1">
    <source>
        <dbReference type="ARBA" id="ARBA00007896"/>
    </source>
</evidence>
<reference evidence="4" key="2">
    <citation type="submission" date="2013-07" db="EMBL/GenBank/DDBJ databases">
        <authorList>
            <consortium name="The Broad Institute Genome Sequencing Platform"/>
            <person name="Cuomo C."/>
            <person name="Litvintseva A."/>
            <person name="Chen Y."/>
            <person name="Heitman J."/>
            <person name="Sun S."/>
            <person name="Springer D."/>
            <person name="Dromer F."/>
            <person name="Young S.K."/>
            <person name="Zeng Q."/>
            <person name="Gargeya S."/>
            <person name="Fitzgerald M."/>
            <person name="Abouelleil A."/>
            <person name="Alvarado L."/>
            <person name="Berlin A.M."/>
            <person name="Chapman S.B."/>
            <person name="Dewar J."/>
            <person name="Goldberg J."/>
            <person name="Griggs A."/>
            <person name="Gujja S."/>
            <person name="Hansen M."/>
            <person name="Howarth C."/>
            <person name="Imamovic A."/>
            <person name="Larimer J."/>
            <person name="McCowan C."/>
            <person name="Murphy C."/>
            <person name="Pearson M."/>
            <person name="Priest M."/>
            <person name="Roberts A."/>
            <person name="Saif S."/>
            <person name="Shea T."/>
            <person name="Sykes S."/>
            <person name="Wortman J."/>
            <person name="Nusbaum C."/>
            <person name="Birren B."/>
        </authorList>
    </citation>
    <scope>NUCLEOTIDE SEQUENCE</scope>
    <source>
        <strain evidence="4">CBS 10118</strain>
    </source>
</reference>
<dbReference type="GeneID" id="30207782"/>
<dbReference type="GO" id="GO:0047820">
    <property type="term" value="F:D-glutamate cyclase activity"/>
    <property type="evidence" value="ECO:0007669"/>
    <property type="project" value="TreeGrafter"/>
</dbReference>
<dbReference type="InterPro" id="IPR038021">
    <property type="entry name" value="Putative_hydro-lyase"/>
</dbReference>
<dbReference type="KEGG" id="kbi:30207782"/>
<dbReference type="Gene3D" id="3.30.2040.10">
    <property type="entry name" value="PSTPO5379-like domain"/>
    <property type="match status" value="1"/>
</dbReference>
<evidence type="ECO:0008006" key="6">
    <source>
        <dbReference type="Google" id="ProtNLM"/>
    </source>
</evidence>
<protein>
    <recommendedName>
        <fullName evidence="6">DUF1445 domain-containing protein</fullName>
    </recommendedName>
</protein>
<dbReference type="SUPFAM" id="SSF160920">
    <property type="entry name" value="PSTPO5379-like"/>
    <property type="match status" value="1"/>
</dbReference>
<sequence>MTRTTLKTALDVRLASRAGELKAPTAGLCPAHVQANLLIIPKKYAEDFRGLCKRNPVSCPLLGENIAHGNPQIDPSLAKDGDVTTDAPGYNVYLDGKPVAEDQLDCKEWWTEDSVAFLIGCSFTFEQALTDAGLMPRHQELGKNVPMYKSNIALFPSGIFSGNMVVSMRPYPLEDIERVRDITRPYIQAHGEPVAWGKDAAKRLGISDIYKPDFGDAPVLKEGEVPVFWGCGVTPQLVAMSSPDLKGIAIGHAPGKMLCLDLLIKDMDQ</sequence>
<keyword evidence="2" id="KW-0456">Lyase</keyword>
<reference evidence="4" key="4">
    <citation type="submission" date="2024-02" db="EMBL/GenBank/DDBJ databases">
        <title>Comparative genomics of Cryptococcus and Kwoniella reveals pathogenesis evolution and contrasting modes of karyotype evolution via chromosome fusion or intercentromeric recombination.</title>
        <authorList>
            <person name="Coelho M.A."/>
            <person name="David-Palma M."/>
            <person name="Shea T."/>
            <person name="Bowers K."/>
            <person name="McGinley-Smith S."/>
            <person name="Mohammad A.W."/>
            <person name="Gnirke A."/>
            <person name="Yurkov A.M."/>
            <person name="Nowrousian M."/>
            <person name="Sun S."/>
            <person name="Cuomo C.A."/>
            <person name="Heitman J."/>
        </authorList>
    </citation>
    <scope>NUCLEOTIDE SEQUENCE</scope>
    <source>
        <strain evidence="4">CBS 10118</strain>
    </source>
</reference>
<evidence type="ECO:0000313" key="5">
    <source>
        <dbReference type="Proteomes" id="UP000092730"/>
    </source>
</evidence>
<dbReference type="PANTHER" id="PTHR32022">
    <property type="entry name" value="D-GLUTAMATE CYCLASE, MITOCHONDRIAL"/>
    <property type="match status" value="1"/>
</dbReference>
<dbReference type="InterPro" id="IPR009906">
    <property type="entry name" value="D-Glu_cyclase"/>
</dbReference>
<name>A0A1B9G3Y8_9TREE</name>